<evidence type="ECO:0000256" key="1">
    <source>
        <dbReference type="SAM" id="MobiDB-lite"/>
    </source>
</evidence>
<feature type="region of interest" description="Disordered" evidence="1">
    <location>
        <begin position="1"/>
        <end position="27"/>
    </location>
</feature>
<dbReference type="EMBL" id="GGEC01005847">
    <property type="protein sequence ID" value="MBW86330.1"/>
    <property type="molecule type" value="Transcribed_RNA"/>
</dbReference>
<reference evidence="2" key="1">
    <citation type="submission" date="2018-02" db="EMBL/GenBank/DDBJ databases">
        <title>Rhizophora mucronata_Transcriptome.</title>
        <authorList>
            <person name="Meera S.P."/>
            <person name="Sreeshan A."/>
            <person name="Augustine A."/>
        </authorList>
    </citation>
    <scope>NUCLEOTIDE SEQUENCE</scope>
    <source>
        <tissue evidence="2">Leaf</tissue>
    </source>
</reference>
<sequence length="52" mass="6192">MKRNKIGQPIKQKEMKENEADRTETKDIRKITAKKANRSGYEKQDQTIKSIW</sequence>
<evidence type="ECO:0000313" key="2">
    <source>
        <dbReference type="EMBL" id="MBW86330.1"/>
    </source>
</evidence>
<feature type="compositionally biased region" description="Basic and acidic residues" evidence="1">
    <location>
        <begin position="11"/>
        <end position="27"/>
    </location>
</feature>
<dbReference type="AlphaFoldDB" id="A0A2P2IYR3"/>
<protein>
    <submittedName>
        <fullName evidence="2">Uncharacterized protein</fullName>
    </submittedName>
</protein>
<accession>A0A2P2IYR3</accession>
<organism evidence="2">
    <name type="scientific">Rhizophora mucronata</name>
    <name type="common">Asiatic mangrove</name>
    <dbReference type="NCBI Taxonomy" id="61149"/>
    <lineage>
        <taxon>Eukaryota</taxon>
        <taxon>Viridiplantae</taxon>
        <taxon>Streptophyta</taxon>
        <taxon>Embryophyta</taxon>
        <taxon>Tracheophyta</taxon>
        <taxon>Spermatophyta</taxon>
        <taxon>Magnoliopsida</taxon>
        <taxon>eudicotyledons</taxon>
        <taxon>Gunneridae</taxon>
        <taxon>Pentapetalae</taxon>
        <taxon>rosids</taxon>
        <taxon>fabids</taxon>
        <taxon>Malpighiales</taxon>
        <taxon>Rhizophoraceae</taxon>
        <taxon>Rhizophora</taxon>
    </lineage>
</organism>
<name>A0A2P2IYR3_RHIMU</name>
<proteinExistence type="predicted"/>